<accession>A0AAF0C6U8</accession>
<feature type="domain" description="N-acetyltransferase" evidence="1">
    <location>
        <begin position="5"/>
        <end position="154"/>
    </location>
</feature>
<dbReference type="InterPro" id="IPR016181">
    <property type="entry name" value="Acyl_CoA_acyltransferase"/>
</dbReference>
<organism evidence="2 3">
    <name type="scientific">Thalassomonas actiniarum</name>
    <dbReference type="NCBI Taxonomy" id="485447"/>
    <lineage>
        <taxon>Bacteria</taxon>
        <taxon>Pseudomonadati</taxon>
        <taxon>Pseudomonadota</taxon>
        <taxon>Gammaproteobacteria</taxon>
        <taxon>Alteromonadales</taxon>
        <taxon>Colwelliaceae</taxon>
        <taxon>Thalassomonas</taxon>
    </lineage>
</organism>
<protein>
    <submittedName>
        <fullName evidence="2">GNAT family N-acetyltransferase</fullName>
    </submittedName>
</protein>
<dbReference type="AlphaFoldDB" id="A0AAF0C6U8"/>
<dbReference type="Proteomes" id="UP000032568">
    <property type="component" value="Chromosome pTact"/>
</dbReference>
<dbReference type="Gene3D" id="3.40.630.30">
    <property type="match status" value="1"/>
</dbReference>
<dbReference type="Pfam" id="PF00583">
    <property type="entry name" value="Acetyltransf_1"/>
    <property type="match status" value="1"/>
</dbReference>
<gene>
    <name evidence="2" type="ORF">SG35_031090</name>
</gene>
<dbReference type="GO" id="GO:0016747">
    <property type="term" value="F:acyltransferase activity, transferring groups other than amino-acyl groups"/>
    <property type="evidence" value="ECO:0007669"/>
    <property type="project" value="InterPro"/>
</dbReference>
<name>A0AAF0C6U8_9GAMM</name>
<keyword evidence="3" id="KW-1185">Reference proteome</keyword>
<evidence type="ECO:0000313" key="2">
    <source>
        <dbReference type="EMBL" id="WDE02204.1"/>
    </source>
</evidence>
<reference evidence="2 3" key="2">
    <citation type="journal article" date="2022" name="Mar. Drugs">
        <title>Bioassay-Guided Fractionation Leads to the Detection of Cholic Acid Generated by the Rare Thalassomonas sp.</title>
        <authorList>
            <person name="Pheiffer F."/>
            <person name="Schneider Y.K."/>
            <person name="Hansen E.H."/>
            <person name="Andersen J.H."/>
            <person name="Isaksson J."/>
            <person name="Busche T."/>
            <person name="R C."/>
            <person name="Kalinowski J."/>
            <person name="Zyl L.V."/>
            <person name="Trindade M."/>
        </authorList>
    </citation>
    <scope>NUCLEOTIDE SEQUENCE [LARGE SCALE GENOMIC DNA]</scope>
    <source>
        <strain evidence="2 3">A5K-106</strain>
    </source>
</reference>
<sequence length="157" mass="18341">MSLEHAILPLSVNDWSAFKGIELHDWQKKYVPAPDKLIRQRVFERRPEQQFLLYGIHYQQRLVGGFSLSVTENNELWLGAIQIDKAYQSKGLASYVFAKVIEYLCSDPKFTGLSLDVHCKNLAALELYQRQGLRICGMLERDGKQIWLMNCKREHWL</sequence>
<evidence type="ECO:0000313" key="3">
    <source>
        <dbReference type="Proteomes" id="UP000032568"/>
    </source>
</evidence>
<dbReference type="KEGG" id="tact:SG35_031090"/>
<dbReference type="InterPro" id="IPR000182">
    <property type="entry name" value="GNAT_dom"/>
</dbReference>
<dbReference type="CDD" id="cd04301">
    <property type="entry name" value="NAT_SF"/>
    <property type="match status" value="1"/>
</dbReference>
<dbReference type="EMBL" id="CP059736">
    <property type="protein sequence ID" value="WDE02204.1"/>
    <property type="molecule type" value="Genomic_DNA"/>
</dbReference>
<dbReference type="SUPFAM" id="SSF55729">
    <property type="entry name" value="Acyl-CoA N-acyltransferases (Nat)"/>
    <property type="match status" value="1"/>
</dbReference>
<reference evidence="2 3" key="1">
    <citation type="journal article" date="2015" name="Genome Announc.">
        <title>Draft Genome Sequences of Marine Isolates of Thalassomonas viridans and Thalassomonas actiniarum.</title>
        <authorList>
            <person name="Olonade I."/>
            <person name="van Zyl L.J."/>
            <person name="Trindade M."/>
        </authorList>
    </citation>
    <scope>NUCLEOTIDE SEQUENCE [LARGE SCALE GENOMIC DNA]</scope>
    <source>
        <strain evidence="2 3">A5K-106</strain>
    </source>
</reference>
<proteinExistence type="predicted"/>
<evidence type="ECO:0000259" key="1">
    <source>
        <dbReference type="PROSITE" id="PS51186"/>
    </source>
</evidence>
<dbReference type="PROSITE" id="PS51186">
    <property type="entry name" value="GNAT"/>
    <property type="match status" value="1"/>
</dbReference>
<dbReference type="RefSeq" id="WP_044831052.1">
    <property type="nucleotide sequence ID" value="NZ_CP059736.1"/>
</dbReference>